<dbReference type="Pfam" id="PF01548">
    <property type="entry name" value="DEDD_Tnp_IS110"/>
    <property type="match status" value="1"/>
</dbReference>
<dbReference type="EMBL" id="JAGINU010000001">
    <property type="protein sequence ID" value="MBP2370426.1"/>
    <property type="molecule type" value="Genomic_DNA"/>
</dbReference>
<dbReference type="InterPro" id="IPR002525">
    <property type="entry name" value="Transp_IS110-like_N"/>
</dbReference>
<dbReference type="Pfam" id="PF02371">
    <property type="entry name" value="Transposase_20"/>
    <property type="match status" value="1"/>
</dbReference>
<sequence>MLEALSPDDVIGGVDTHLNTHHGAVIDIVGRRIDDAEFPATAGGYEQLLTWMRSHGHLVRVGVEGTGSYGAGLARHLAAQGLRVVEVDRPDRRARRRSGKSDPLDAYAAANAALNGSASGTPKSRAGLVEAIRSLRVARRGAVKARTQAINQLRAQIVTAPAELRELLGGLTSGALIKTCARLRPGAQGAELAGLDPAMVVSAAAKTALRRLARRHQHLSEEIRDLDRDLQPLVAAAAPELVALPGVGPEVAGQLLACVGDNPTRLHSEAAFAHLCGVAPIPASSGRTDRHRLNRGGDRSANNALHTIVLSRMRYDPRTRDYVLRRRTQSLRTKEIMRCLKRYVAREVYRALPRGITGLDSP</sequence>
<comment type="caution">
    <text evidence="3">The sequence shown here is derived from an EMBL/GenBank/DDBJ whole genome shotgun (WGS) entry which is preliminary data.</text>
</comment>
<reference evidence="3 4" key="1">
    <citation type="submission" date="2021-03" db="EMBL/GenBank/DDBJ databases">
        <title>Sequencing the genomes of 1000 actinobacteria strains.</title>
        <authorList>
            <person name="Klenk H.-P."/>
        </authorList>
    </citation>
    <scope>NUCLEOTIDE SEQUENCE [LARGE SCALE GENOMIC DNA]</scope>
    <source>
        <strain evidence="3 4">DSM 45256</strain>
    </source>
</reference>
<protein>
    <submittedName>
        <fullName evidence="3">Transposase</fullName>
    </submittedName>
</protein>
<feature type="domain" description="Transposase IS116/IS110/IS902 C-terminal" evidence="2">
    <location>
        <begin position="241"/>
        <end position="323"/>
    </location>
</feature>
<evidence type="ECO:0000313" key="4">
    <source>
        <dbReference type="Proteomes" id="UP001519295"/>
    </source>
</evidence>
<dbReference type="SUPFAM" id="SSF51735">
    <property type="entry name" value="NAD(P)-binding Rossmann-fold domains"/>
    <property type="match status" value="1"/>
</dbReference>
<evidence type="ECO:0000313" key="3">
    <source>
        <dbReference type="EMBL" id="MBP2370426.1"/>
    </source>
</evidence>
<organism evidence="3 4">
    <name type="scientific">Pseudonocardia parietis</name>
    <dbReference type="NCBI Taxonomy" id="570936"/>
    <lineage>
        <taxon>Bacteria</taxon>
        <taxon>Bacillati</taxon>
        <taxon>Actinomycetota</taxon>
        <taxon>Actinomycetes</taxon>
        <taxon>Pseudonocardiales</taxon>
        <taxon>Pseudonocardiaceae</taxon>
        <taxon>Pseudonocardia</taxon>
    </lineage>
</organism>
<name>A0ABS4W2J4_9PSEU</name>
<accession>A0ABS4W2J4</accession>
<dbReference type="Proteomes" id="UP001519295">
    <property type="component" value="Unassembled WGS sequence"/>
</dbReference>
<feature type="domain" description="Transposase IS110-like N-terminal" evidence="1">
    <location>
        <begin position="13"/>
        <end position="156"/>
    </location>
</feature>
<dbReference type="PANTHER" id="PTHR33055:SF16">
    <property type="entry name" value="TRANSPOSASE FOR INSERTION SEQUENCE ELEMENT IS1547"/>
    <property type="match status" value="1"/>
</dbReference>
<gene>
    <name evidence="3" type="ORF">JOF36_006122</name>
</gene>
<dbReference type="InterPro" id="IPR003346">
    <property type="entry name" value="Transposase_20"/>
</dbReference>
<keyword evidence="4" id="KW-1185">Reference proteome</keyword>
<evidence type="ECO:0000259" key="1">
    <source>
        <dbReference type="Pfam" id="PF01548"/>
    </source>
</evidence>
<dbReference type="PANTHER" id="PTHR33055">
    <property type="entry name" value="TRANSPOSASE FOR INSERTION SEQUENCE ELEMENT IS1111A"/>
    <property type="match status" value="1"/>
</dbReference>
<dbReference type="InterPro" id="IPR047650">
    <property type="entry name" value="Transpos_IS110"/>
</dbReference>
<proteinExistence type="predicted"/>
<dbReference type="RefSeq" id="WP_210033693.1">
    <property type="nucleotide sequence ID" value="NZ_JAGINU010000001.1"/>
</dbReference>
<dbReference type="NCBIfam" id="NF033542">
    <property type="entry name" value="transpos_IS110"/>
    <property type="match status" value="1"/>
</dbReference>
<dbReference type="InterPro" id="IPR036291">
    <property type="entry name" value="NAD(P)-bd_dom_sf"/>
</dbReference>
<evidence type="ECO:0000259" key="2">
    <source>
        <dbReference type="Pfam" id="PF02371"/>
    </source>
</evidence>